<dbReference type="InterPro" id="IPR014719">
    <property type="entry name" value="Ribosomal_bL12_C/ClpS-like"/>
</dbReference>
<dbReference type="OrthoDB" id="3534574at2"/>
<dbReference type="InterPro" id="IPR012551">
    <property type="entry name" value="DUF1707_SHOCT-like"/>
</dbReference>
<dbReference type="Proteomes" id="UP000317638">
    <property type="component" value="Unassembled WGS sequence"/>
</dbReference>
<evidence type="ECO:0000259" key="2">
    <source>
        <dbReference type="Pfam" id="PF08044"/>
    </source>
</evidence>
<comment type="caution">
    <text evidence="3">The sequence shown here is derived from an EMBL/GenBank/DDBJ whole genome shotgun (WGS) entry which is preliminary data.</text>
</comment>
<dbReference type="RefSeq" id="WP_143938756.1">
    <property type="nucleotide sequence ID" value="NZ_VKKG01000005.1"/>
</dbReference>
<dbReference type="EMBL" id="VKKG01000005">
    <property type="protein sequence ID" value="TRY17292.1"/>
    <property type="molecule type" value="Genomic_DNA"/>
</dbReference>
<reference evidence="3 4" key="1">
    <citation type="submission" date="2019-07" db="EMBL/GenBank/DDBJ databases">
        <authorList>
            <person name="Zhou L.-Y."/>
        </authorList>
    </citation>
    <scope>NUCLEOTIDE SEQUENCE [LARGE SCALE GENOMIC DNA]</scope>
    <source>
        <strain evidence="3 4">YIM 101269</strain>
    </source>
</reference>
<keyword evidence="1" id="KW-0812">Transmembrane</keyword>
<sequence length="207" mass="23292">MDSDDPVPQRIGDAERDFAVQQLQEHHSQGRLDAFEFEERMSKALEARTGPELARLFRDLPGPNPGEPVTGWEAPVPQPSPYAVAPQPEQDLGTPWYAHWWWILVAVGLTVVSRGNVGFIIPMMAIWLFVVWPSINSSRRRPPIDDPAQGARLTASLTEWQRQQVLGELGQGRKIQAIKLYREYTGAGLKLAKDQVELMGRQIGRGY</sequence>
<dbReference type="Gene3D" id="3.30.1390.10">
    <property type="match status" value="1"/>
</dbReference>
<dbReference type="Pfam" id="PF08044">
    <property type="entry name" value="DUF1707"/>
    <property type="match status" value="1"/>
</dbReference>
<feature type="transmembrane region" description="Helical" evidence="1">
    <location>
        <begin position="100"/>
        <end position="132"/>
    </location>
</feature>
<gene>
    <name evidence="3" type="ORF">FOJ82_12115</name>
</gene>
<feature type="domain" description="DUF1707" evidence="2">
    <location>
        <begin position="10"/>
        <end position="61"/>
    </location>
</feature>
<dbReference type="AlphaFoldDB" id="A0A553JXX7"/>
<protein>
    <submittedName>
        <fullName evidence="3">DUF1707 domain-containing protein</fullName>
    </submittedName>
</protein>
<name>A0A553JXX7_9ACTN</name>
<proteinExistence type="predicted"/>
<evidence type="ECO:0000256" key="1">
    <source>
        <dbReference type="SAM" id="Phobius"/>
    </source>
</evidence>
<accession>A0A553JXX7</accession>
<evidence type="ECO:0000313" key="3">
    <source>
        <dbReference type="EMBL" id="TRY17292.1"/>
    </source>
</evidence>
<keyword evidence="1" id="KW-0472">Membrane</keyword>
<keyword evidence="1" id="KW-1133">Transmembrane helix</keyword>
<keyword evidence="4" id="KW-1185">Reference proteome</keyword>
<evidence type="ECO:0000313" key="4">
    <source>
        <dbReference type="Proteomes" id="UP000317638"/>
    </source>
</evidence>
<organism evidence="3 4">
    <name type="scientific">Tessaracoccus rhinocerotis</name>
    <dbReference type="NCBI Taxonomy" id="1689449"/>
    <lineage>
        <taxon>Bacteria</taxon>
        <taxon>Bacillati</taxon>
        <taxon>Actinomycetota</taxon>
        <taxon>Actinomycetes</taxon>
        <taxon>Propionibacteriales</taxon>
        <taxon>Propionibacteriaceae</taxon>
        <taxon>Tessaracoccus</taxon>
    </lineage>
</organism>